<dbReference type="STRING" id="1120919.GCA_000429165_02071"/>
<evidence type="ECO:0000259" key="1">
    <source>
        <dbReference type="Pfam" id="PF05838"/>
    </source>
</evidence>
<sequence>MTAQNFDACLDFVRTAEGGYNDDPKDPGNWLCGDKGKGDTLIGSHYGVSAMTLAAWSAPVAISADNMRALDLKTFDAIARSRYWNPLAGSALPAGVDLMTFDFGWNCGVGASATLLQRIVGAVADGRIGPKTLDAVSHIDVTDLLPQIDPDSLAALHARLGLPPSSGIGPEVRRALARPGGAEMATVMVLCGMQQREYRSRDGFRRFGRGWLARTRRRTETALAMVSAAAARGGAPFES</sequence>
<reference evidence="2 3" key="1">
    <citation type="submission" date="2019-07" db="EMBL/GenBank/DDBJ databases">
        <title>Whole genome shotgun sequence of Acetobacter nitrogenifigens NBRC 105050.</title>
        <authorList>
            <person name="Hosoyama A."/>
            <person name="Uohara A."/>
            <person name="Ohji S."/>
            <person name="Ichikawa N."/>
        </authorList>
    </citation>
    <scope>NUCLEOTIDE SEQUENCE [LARGE SCALE GENOMIC DNA]</scope>
    <source>
        <strain evidence="2 3">NBRC 105050</strain>
    </source>
</reference>
<proteinExistence type="predicted"/>
<protein>
    <recommendedName>
        <fullName evidence="1">TtsA-like Glycoside hydrolase family 108 domain-containing protein</fullName>
    </recommendedName>
</protein>
<feature type="domain" description="TtsA-like Glycoside hydrolase family 108" evidence="1">
    <location>
        <begin position="11"/>
        <end position="108"/>
    </location>
</feature>
<dbReference type="InterPro" id="IPR008565">
    <property type="entry name" value="TtsA-like_GH18_dom"/>
</dbReference>
<dbReference type="Pfam" id="PF05838">
    <property type="entry name" value="Glyco_hydro_108"/>
    <property type="match status" value="1"/>
</dbReference>
<dbReference type="OrthoDB" id="9815229at2"/>
<keyword evidence="3" id="KW-1185">Reference proteome</keyword>
<dbReference type="EMBL" id="BJYF01000006">
    <property type="protein sequence ID" value="GEN59319.1"/>
    <property type="molecule type" value="Genomic_DNA"/>
</dbReference>
<dbReference type="SUPFAM" id="SSF53955">
    <property type="entry name" value="Lysozyme-like"/>
    <property type="match status" value="1"/>
</dbReference>
<gene>
    <name evidence="2" type="ORF">ANI02nite_12030</name>
</gene>
<evidence type="ECO:0000313" key="3">
    <source>
        <dbReference type="Proteomes" id="UP000321635"/>
    </source>
</evidence>
<dbReference type="AlphaFoldDB" id="A0A511X8Q5"/>
<dbReference type="Gene3D" id="1.20.141.10">
    <property type="entry name" value="Chitosanase, subunit A, domain 1"/>
    <property type="match status" value="1"/>
</dbReference>
<dbReference type="RefSeq" id="WP_026397989.1">
    <property type="nucleotide sequence ID" value="NZ_AUBI01000006.1"/>
</dbReference>
<organism evidence="2 3">
    <name type="scientific">Acetobacter nitrogenifigens DSM 23921 = NBRC 105050</name>
    <dbReference type="NCBI Taxonomy" id="1120919"/>
    <lineage>
        <taxon>Bacteria</taxon>
        <taxon>Pseudomonadati</taxon>
        <taxon>Pseudomonadota</taxon>
        <taxon>Alphaproteobacteria</taxon>
        <taxon>Acetobacterales</taxon>
        <taxon>Acetobacteraceae</taxon>
        <taxon>Acetobacter</taxon>
    </lineage>
</organism>
<dbReference type="InterPro" id="IPR023346">
    <property type="entry name" value="Lysozyme-like_dom_sf"/>
</dbReference>
<name>A0A511X8Q5_9PROT</name>
<comment type="caution">
    <text evidence="2">The sequence shown here is derived from an EMBL/GenBank/DDBJ whole genome shotgun (WGS) entry which is preliminary data.</text>
</comment>
<dbReference type="Proteomes" id="UP000321635">
    <property type="component" value="Unassembled WGS sequence"/>
</dbReference>
<evidence type="ECO:0000313" key="2">
    <source>
        <dbReference type="EMBL" id="GEN59319.1"/>
    </source>
</evidence>
<accession>A0A511X8Q5</accession>